<dbReference type="InterPro" id="IPR025789">
    <property type="entry name" value="DOT1_dom"/>
</dbReference>
<dbReference type="InterPro" id="IPR030445">
    <property type="entry name" value="H3-K79_meTrfase"/>
</dbReference>
<dbReference type="GO" id="GO:0005634">
    <property type="term" value="C:nucleus"/>
    <property type="evidence" value="ECO:0007669"/>
    <property type="project" value="UniProtKB-SubCell"/>
</dbReference>
<evidence type="ECO:0000256" key="11">
    <source>
        <dbReference type="RuleBase" id="RU271113"/>
    </source>
</evidence>
<dbReference type="Gene3D" id="3.40.50.150">
    <property type="entry name" value="Vaccinia Virus protein VP39"/>
    <property type="match status" value="1"/>
</dbReference>
<proteinExistence type="inferred from homology"/>
<evidence type="ECO:0000313" key="15">
    <source>
        <dbReference type="Proteomes" id="UP000054485"/>
    </source>
</evidence>
<evidence type="ECO:0000256" key="7">
    <source>
        <dbReference type="ARBA" id="ARBA00022853"/>
    </source>
</evidence>
<evidence type="ECO:0000259" key="13">
    <source>
        <dbReference type="PROSITE" id="PS51569"/>
    </source>
</evidence>
<keyword evidence="8 11" id="KW-0539">Nucleus</keyword>
<feature type="region of interest" description="Disordered" evidence="12">
    <location>
        <begin position="94"/>
        <end position="127"/>
    </location>
</feature>
<evidence type="ECO:0000256" key="1">
    <source>
        <dbReference type="ARBA" id="ARBA00004123"/>
    </source>
</evidence>
<organism evidence="14 15">
    <name type="scientific">Suillus luteus UH-Slu-Lm8-n1</name>
    <dbReference type="NCBI Taxonomy" id="930992"/>
    <lineage>
        <taxon>Eukaryota</taxon>
        <taxon>Fungi</taxon>
        <taxon>Dikarya</taxon>
        <taxon>Basidiomycota</taxon>
        <taxon>Agaricomycotina</taxon>
        <taxon>Agaricomycetes</taxon>
        <taxon>Agaricomycetidae</taxon>
        <taxon>Boletales</taxon>
        <taxon>Suillineae</taxon>
        <taxon>Suillaceae</taxon>
        <taxon>Suillus</taxon>
    </lineage>
</organism>
<keyword evidence="4 11" id="KW-0489">Methyltransferase</keyword>
<feature type="compositionally biased region" description="Polar residues" evidence="12">
    <location>
        <begin position="264"/>
        <end position="285"/>
    </location>
</feature>
<dbReference type="PANTHER" id="PTHR21451">
    <property type="entry name" value="HISTONE H3 METHYLTRANSFERASE"/>
    <property type="match status" value="1"/>
</dbReference>
<sequence length="600" mass="67286">MLSSTLPSSPYSDFRYFPFENSSKKIPQMVPDICVTTRRAWKSQMTREQEAAGSQAHLSPPTPVSAETSPEADEPAHFAQIAGPSKRPRILSVAPESTSCLPKSKKRATMSASSSRTQSRQRSETLDVESIYRNSRSRSTSTFTPADLHHHRQLWITEDGSPGENFVSAASVVTILSRSYKTYFKNLDDSGDTSFEAESYPATELEYPNANACETYYILAPKDPDHYNPIMCLEQSLYTIFECYLTPAQQALFGTLPTDFLQDVDNTPPSSPLTQLSGDSEQSSPVKFPSYDPRGMNHLRILQRSIRRRDGPLFLSTMQNINQLLRALKYPPLPSDPFAPAPPNVLIEAIKGWPSSEIPNRVLMRIIDETYQRSVGPHALKLNRYEAFSSEVYGELMPSFTSDIIAATHLHKDSLFMDLGCGVGNVLVQASLETCCRSYGIEVMPTPAEVGREQLRQMKKRCRMWGLSMGEVELEEGDMLTSRRVTELLPQADVVLVNNKVFQQSLNEALRPRFLDLKEGAIVVSLKPFVSSLNARVTERNVDDISAIFDVFERPYRSGSVSWGSGGGSYYLHRVDREGYAVIKQQFENQRARSARASRR</sequence>
<dbReference type="STRING" id="930992.A0A0D0BEX8"/>
<name>A0A0D0BEX8_9AGAM</name>
<dbReference type="HOGENOM" id="CLU_027287_1_0_1"/>
<protein>
    <recommendedName>
        <fullName evidence="3 11">Histone-lysine N-methyltransferase, H3 lysine-79 specific</fullName>
        <ecNumber evidence="2 11">2.1.1.360</ecNumber>
    </recommendedName>
    <alternativeName>
        <fullName evidence="9 11">Histone H3-K79 methyltransferase</fullName>
    </alternativeName>
</protein>
<reference evidence="15" key="2">
    <citation type="submission" date="2015-01" db="EMBL/GenBank/DDBJ databases">
        <title>Evolutionary Origins and Diversification of the Mycorrhizal Mutualists.</title>
        <authorList>
            <consortium name="DOE Joint Genome Institute"/>
            <consortium name="Mycorrhizal Genomics Consortium"/>
            <person name="Kohler A."/>
            <person name="Kuo A."/>
            <person name="Nagy L.G."/>
            <person name="Floudas D."/>
            <person name="Copeland A."/>
            <person name="Barry K.W."/>
            <person name="Cichocki N."/>
            <person name="Veneault-Fourrey C."/>
            <person name="LaButti K."/>
            <person name="Lindquist E.A."/>
            <person name="Lipzen A."/>
            <person name="Lundell T."/>
            <person name="Morin E."/>
            <person name="Murat C."/>
            <person name="Riley R."/>
            <person name="Ohm R."/>
            <person name="Sun H."/>
            <person name="Tunlid A."/>
            <person name="Henrissat B."/>
            <person name="Grigoriev I.V."/>
            <person name="Hibbett D.S."/>
            <person name="Martin F."/>
        </authorList>
    </citation>
    <scope>NUCLEOTIDE SEQUENCE [LARGE SCALE GENOMIC DNA]</scope>
    <source>
        <strain evidence="15">UH-Slu-Lm8-n1</strain>
    </source>
</reference>
<evidence type="ECO:0000256" key="10">
    <source>
        <dbReference type="ARBA" id="ARBA00047770"/>
    </source>
</evidence>
<evidence type="ECO:0000313" key="14">
    <source>
        <dbReference type="EMBL" id="KIK41848.1"/>
    </source>
</evidence>
<evidence type="ECO:0000256" key="8">
    <source>
        <dbReference type="ARBA" id="ARBA00023242"/>
    </source>
</evidence>
<keyword evidence="5 11" id="KW-0808">Transferase</keyword>
<evidence type="ECO:0000256" key="3">
    <source>
        <dbReference type="ARBA" id="ARBA00020987"/>
    </source>
</evidence>
<evidence type="ECO:0000256" key="9">
    <source>
        <dbReference type="ARBA" id="ARBA00029821"/>
    </source>
</evidence>
<keyword evidence="15" id="KW-1185">Reference proteome</keyword>
<dbReference type="Pfam" id="PF08123">
    <property type="entry name" value="DOT1"/>
    <property type="match status" value="1"/>
</dbReference>
<dbReference type="SUPFAM" id="SSF53335">
    <property type="entry name" value="S-adenosyl-L-methionine-dependent methyltransferases"/>
    <property type="match status" value="1"/>
</dbReference>
<gene>
    <name evidence="14" type="ORF">CY34DRAFT_805610</name>
</gene>
<dbReference type="Proteomes" id="UP000054485">
    <property type="component" value="Unassembled WGS sequence"/>
</dbReference>
<dbReference type="InterPro" id="IPR029063">
    <property type="entry name" value="SAM-dependent_MTases_sf"/>
</dbReference>
<dbReference type="InParanoid" id="A0A0D0BEX8"/>
<dbReference type="GO" id="GO:0140956">
    <property type="term" value="F:histone H3K79 trimethyltransferase activity"/>
    <property type="evidence" value="ECO:0007669"/>
    <property type="project" value="UniProtKB-EC"/>
</dbReference>
<comment type="subcellular location">
    <subcellularLocation>
        <location evidence="1 11">Nucleus</location>
    </subcellularLocation>
</comment>
<comment type="catalytic activity">
    <reaction evidence="10 11">
        <text>L-lysyl(79)-[histone H3] + 3 S-adenosyl-L-methionine = N(6),N(6),N(6)-trimethyl-L-lysyl(79)-[histone H3] + 3 S-adenosyl-L-homocysteine + 3 H(+)</text>
        <dbReference type="Rhea" id="RHEA:60328"/>
        <dbReference type="Rhea" id="RHEA-COMP:15549"/>
        <dbReference type="Rhea" id="RHEA-COMP:15552"/>
        <dbReference type="ChEBI" id="CHEBI:15378"/>
        <dbReference type="ChEBI" id="CHEBI:29969"/>
        <dbReference type="ChEBI" id="CHEBI:57856"/>
        <dbReference type="ChEBI" id="CHEBI:59789"/>
        <dbReference type="ChEBI" id="CHEBI:61961"/>
        <dbReference type="EC" id="2.1.1.360"/>
    </reaction>
</comment>
<dbReference type="EC" id="2.1.1.360" evidence="2 11"/>
<evidence type="ECO:0000256" key="6">
    <source>
        <dbReference type="ARBA" id="ARBA00022691"/>
    </source>
</evidence>
<dbReference type="PROSITE" id="PS51569">
    <property type="entry name" value="DOT1"/>
    <property type="match status" value="1"/>
</dbReference>
<dbReference type="FunFam" id="3.40.50.150:FF:000033">
    <property type="entry name" value="Histone-lysine N-methyltransferase, H3 lysine-79 specific"/>
    <property type="match status" value="1"/>
</dbReference>
<dbReference type="EMBL" id="KN835256">
    <property type="protein sequence ID" value="KIK41848.1"/>
    <property type="molecule type" value="Genomic_DNA"/>
</dbReference>
<feature type="domain" description="DOT1" evidence="13">
    <location>
        <begin position="257"/>
        <end position="588"/>
    </location>
</feature>
<comment type="function">
    <text evidence="11">Histone methyltransferase that specifically trimethylates histone H3 to form H3K79me3. This methylation is required for telomere silencing and for the pachytene checkpoint during the meiotic cell cycle by allowing the recruitment of RAD9 to double strand breaks. Nucleosomes are preferred as substrate compared to free histone.</text>
</comment>
<feature type="region of interest" description="Disordered" evidence="12">
    <location>
        <begin position="40"/>
        <end position="75"/>
    </location>
</feature>
<evidence type="ECO:0000256" key="2">
    <source>
        <dbReference type="ARBA" id="ARBA00012190"/>
    </source>
</evidence>
<dbReference type="CDD" id="cd02440">
    <property type="entry name" value="AdoMet_MTases"/>
    <property type="match status" value="1"/>
</dbReference>
<dbReference type="GO" id="GO:0000077">
    <property type="term" value="P:DNA damage checkpoint signaling"/>
    <property type="evidence" value="ECO:0007669"/>
    <property type="project" value="TreeGrafter"/>
</dbReference>
<dbReference type="OrthoDB" id="443402at2759"/>
<dbReference type="GO" id="GO:0032259">
    <property type="term" value="P:methylation"/>
    <property type="evidence" value="ECO:0007669"/>
    <property type="project" value="UniProtKB-KW"/>
</dbReference>
<evidence type="ECO:0000256" key="12">
    <source>
        <dbReference type="SAM" id="MobiDB-lite"/>
    </source>
</evidence>
<comment type="activity regulation">
    <text evidence="11">Ubiquitination of histone H2B to form H2BK123ub1 is required for efficient DOT1 methyltransferase activity on histone H3.</text>
</comment>
<evidence type="ECO:0000256" key="4">
    <source>
        <dbReference type="ARBA" id="ARBA00022603"/>
    </source>
</evidence>
<accession>A0A0D0BEX8</accession>
<reference evidence="14 15" key="1">
    <citation type="submission" date="2014-04" db="EMBL/GenBank/DDBJ databases">
        <authorList>
            <consortium name="DOE Joint Genome Institute"/>
            <person name="Kuo A."/>
            <person name="Ruytinx J."/>
            <person name="Rineau F."/>
            <person name="Colpaert J."/>
            <person name="Kohler A."/>
            <person name="Nagy L.G."/>
            <person name="Floudas D."/>
            <person name="Copeland A."/>
            <person name="Barry K.W."/>
            <person name="Cichocki N."/>
            <person name="Veneault-Fourrey C."/>
            <person name="LaButti K."/>
            <person name="Lindquist E.A."/>
            <person name="Lipzen A."/>
            <person name="Lundell T."/>
            <person name="Morin E."/>
            <person name="Murat C."/>
            <person name="Sun H."/>
            <person name="Tunlid A."/>
            <person name="Henrissat B."/>
            <person name="Grigoriev I.V."/>
            <person name="Hibbett D.S."/>
            <person name="Martin F."/>
            <person name="Nordberg H.P."/>
            <person name="Cantor M.N."/>
            <person name="Hua S.X."/>
        </authorList>
    </citation>
    <scope>NUCLEOTIDE SEQUENCE [LARGE SCALE GENOMIC DNA]</scope>
    <source>
        <strain evidence="14 15">UH-Slu-Lm8-n1</strain>
    </source>
</reference>
<evidence type="ECO:0000256" key="5">
    <source>
        <dbReference type="ARBA" id="ARBA00022679"/>
    </source>
</evidence>
<keyword evidence="7 11" id="KW-0156">Chromatin regulator</keyword>
<comment type="miscellaneous">
    <text evidence="11">In contrast to other lysine histone methyltransferases, it does not contain a SET domain, suggesting the existence of another mechanism for methylation of lysine residues of histones.</text>
</comment>
<dbReference type="AlphaFoldDB" id="A0A0D0BEX8"/>
<feature type="compositionally biased region" description="Low complexity" evidence="12">
    <location>
        <begin position="109"/>
        <end position="120"/>
    </location>
</feature>
<comment type="similarity">
    <text evidence="11">Belongs to the class I-like SAM-binding methyltransferase superfamily. DOT1 family.</text>
</comment>
<dbReference type="GO" id="GO:0006281">
    <property type="term" value="P:DNA repair"/>
    <property type="evidence" value="ECO:0007669"/>
    <property type="project" value="TreeGrafter"/>
</dbReference>
<keyword evidence="6 11" id="KW-0949">S-adenosyl-L-methionine</keyword>
<dbReference type="PANTHER" id="PTHR21451:SF0">
    <property type="entry name" value="HISTONE-LYSINE N-METHYLTRANSFERASE, H3 LYSINE-79 SPECIFIC"/>
    <property type="match status" value="1"/>
</dbReference>
<feature type="region of interest" description="Disordered" evidence="12">
    <location>
        <begin position="263"/>
        <end position="289"/>
    </location>
</feature>